<reference evidence="6 7" key="1">
    <citation type="submission" date="2024-06" db="EMBL/GenBank/DDBJ databases">
        <authorList>
            <person name="Steensen K."/>
            <person name="Seneca J."/>
            <person name="Bartlau N."/>
            <person name="Yu A.X."/>
            <person name="Polz M.F."/>
        </authorList>
    </citation>
    <scope>NUCLEOTIDE SEQUENCE [LARGE SCALE GENOMIC DNA]</scope>
    <source>
        <strain evidence="6 7">1F9</strain>
    </source>
</reference>
<dbReference type="Proteomes" id="UP001569175">
    <property type="component" value="Unassembled WGS sequence"/>
</dbReference>
<dbReference type="InterPro" id="IPR037018">
    <property type="entry name" value="GH65_N"/>
</dbReference>
<dbReference type="SMART" id="SM01068">
    <property type="entry name" value="CBM_X"/>
    <property type="match status" value="1"/>
</dbReference>
<dbReference type="InterPro" id="IPR010383">
    <property type="entry name" value="Glyco_hydrolase_94_b-supersand"/>
</dbReference>
<proteinExistence type="predicted"/>
<dbReference type="PANTHER" id="PTHR37469:SF3">
    <property type="entry name" value="PUTATIVE-RELATED"/>
    <property type="match status" value="1"/>
</dbReference>
<dbReference type="InterPro" id="IPR012341">
    <property type="entry name" value="6hp_glycosidase-like_sf"/>
</dbReference>
<organism evidence="6 7">
    <name type="scientific">Vibrio atlanticus</name>
    <dbReference type="NCBI Taxonomy" id="693153"/>
    <lineage>
        <taxon>Bacteria</taxon>
        <taxon>Pseudomonadati</taxon>
        <taxon>Pseudomonadota</taxon>
        <taxon>Gammaproteobacteria</taxon>
        <taxon>Vibrionales</taxon>
        <taxon>Vibrionaceae</taxon>
        <taxon>Vibrio</taxon>
    </lineage>
</organism>
<dbReference type="InterPro" id="IPR008928">
    <property type="entry name" value="6-hairpin_glycosidase_sf"/>
</dbReference>
<evidence type="ECO:0000259" key="4">
    <source>
        <dbReference type="Pfam" id="PF06165"/>
    </source>
</evidence>
<dbReference type="InterPro" id="IPR033432">
    <property type="entry name" value="GH94_catalytic"/>
</dbReference>
<evidence type="ECO:0000313" key="6">
    <source>
        <dbReference type="EMBL" id="MEZ8052880.1"/>
    </source>
</evidence>
<evidence type="ECO:0000256" key="3">
    <source>
        <dbReference type="SAM" id="MobiDB-lite"/>
    </source>
</evidence>
<evidence type="ECO:0000259" key="5">
    <source>
        <dbReference type="Pfam" id="PF17167"/>
    </source>
</evidence>
<dbReference type="CDD" id="cd11755">
    <property type="entry name" value="GH94N_ChBP_like"/>
    <property type="match status" value="1"/>
</dbReference>
<dbReference type="InterPro" id="IPR011013">
    <property type="entry name" value="Gal_mutarotase_sf_dom"/>
</dbReference>
<dbReference type="Pfam" id="PF06165">
    <property type="entry name" value="GH94_b-supersand"/>
    <property type="match status" value="1"/>
</dbReference>
<keyword evidence="6" id="KW-0378">Hydrolase</keyword>
<dbReference type="SUPFAM" id="SSF74650">
    <property type="entry name" value="Galactose mutarotase-like"/>
    <property type="match status" value="1"/>
</dbReference>
<dbReference type="Pfam" id="PF17167">
    <property type="entry name" value="Glyco_hydro_94"/>
    <property type="match status" value="1"/>
</dbReference>
<feature type="domain" description="Glycosyl hydrolase 94 catalytic" evidence="5">
    <location>
        <begin position="296"/>
        <end position="730"/>
    </location>
</feature>
<gene>
    <name evidence="6" type="ORF">ACED57_06935</name>
</gene>
<evidence type="ECO:0000313" key="7">
    <source>
        <dbReference type="Proteomes" id="UP001569175"/>
    </source>
</evidence>
<dbReference type="Gene3D" id="2.60.420.10">
    <property type="entry name" value="Maltose phosphorylase, domain 3"/>
    <property type="match status" value="1"/>
</dbReference>
<dbReference type="Gene3D" id="2.70.98.40">
    <property type="entry name" value="Glycoside hydrolase, family 65, N-terminal domain"/>
    <property type="match status" value="1"/>
</dbReference>
<evidence type="ECO:0000256" key="2">
    <source>
        <dbReference type="ARBA" id="ARBA00022679"/>
    </source>
</evidence>
<dbReference type="InterPro" id="IPR037828">
    <property type="entry name" value="GH94N_ChBP"/>
</dbReference>
<feature type="domain" description="Glycosyl hydrolase 94 supersandwich" evidence="4">
    <location>
        <begin position="11"/>
        <end position="282"/>
    </location>
</feature>
<feature type="region of interest" description="Disordered" evidence="3">
    <location>
        <begin position="403"/>
        <end position="422"/>
    </location>
</feature>
<dbReference type="GO" id="GO:0016787">
    <property type="term" value="F:hydrolase activity"/>
    <property type="evidence" value="ECO:0007669"/>
    <property type="project" value="UniProtKB-KW"/>
</dbReference>
<protein>
    <submittedName>
        <fullName evidence="6">GH36-type glycosyl hydrolase domain-containing protein</fullName>
    </submittedName>
</protein>
<dbReference type="PANTHER" id="PTHR37469">
    <property type="entry name" value="CELLOBIONIC ACID PHOSPHORYLASE-RELATED"/>
    <property type="match status" value="1"/>
</dbReference>
<keyword evidence="2" id="KW-0808">Transferase</keyword>
<evidence type="ECO:0000256" key="1">
    <source>
        <dbReference type="ARBA" id="ARBA00022676"/>
    </source>
</evidence>
<comment type="caution">
    <text evidence="6">The sequence shown here is derived from an EMBL/GenBank/DDBJ whole genome shotgun (WGS) entry which is preliminary data.</text>
</comment>
<dbReference type="RefSeq" id="WP_371707421.1">
    <property type="nucleotide sequence ID" value="NZ_JBGOOL010000014.1"/>
</dbReference>
<accession>A0ABV4KNB9</accession>
<sequence length="806" mass="90849">MKYGYFDNDNREYVITRPDVPAPWTNYLGTEKFCTVISHNAGGYSFYNSPEYNRVTKFRPNGTFDRPGHYVYLRDDETGDYWSISWQPVAKSLDEANYEVRHGLSYSKFKCEYSGITATKTLFVPKGEDAEVWDVVLKNNTDKPRTISTFSFVEFSFSHIQSDNQNHQMSLYSAGTSYQEGVLEYDLYYNTNDFEGFYYLASTFSPDSYDGQRDNFLGMYRDEANPIAVENGKCSNSAQTCYNHCGSLHKQFTIQPGEEVRFAYVLGIGKGNGERLREKYQDTANVDAAFQGIKDHWDERCNKFQVKSPNEGLDTMINTWTLYQAETCVVWSRFASFIEVGGRTGLGYRDTAQDAISVPHANPQMTKKRIIDLLRGQVKAGYGLHLFDPDWFDPDWFDPEKADVEPSKSPTVVPTPSDDDKIHGIDDTCSDDHLWIVPTIIKYVMETGEHDFFDEVIPYADGGEATVYEHMKAALNFSAEYVGQTGICKGLRADWNDCLNLGGGESSMVSFLHFWALQEFLDLAKFRNNDADIAKYTEMAANVREACETHLWDDEGGWYIRGLTKNGDKIGTAQQAEGRVHLESNTLAVLSGAVSQERGEKAMDAVDENLFSEYGLHLNSPSFATPNDDIGFVTRVYQGVKENGAIFSHPNPWAWVAEAKLGRGDRAMKFYDALNPYNQNDMIETRYAEPYSYVQFIMGKDHQDHGRANHPWLTGTSGWAYFAVTNFILGVRTGFEGLTVDPCIPTDWPEFEVTRQWRGATYNITVQNPNAVSKGVTSITINGESVEGAIPVQAEGSVNDVVVVLG</sequence>
<feature type="compositionally biased region" description="Low complexity" evidence="3">
    <location>
        <begin position="407"/>
        <end position="416"/>
    </location>
</feature>
<name>A0ABV4KNB9_9VIBR</name>
<dbReference type="Gene3D" id="1.50.10.10">
    <property type="match status" value="1"/>
</dbReference>
<dbReference type="InterPro" id="IPR052047">
    <property type="entry name" value="GH94_Enzymes"/>
</dbReference>
<keyword evidence="1" id="KW-0328">Glycosyltransferase</keyword>
<dbReference type="EMBL" id="JBGOOL010000014">
    <property type="protein sequence ID" value="MEZ8052880.1"/>
    <property type="molecule type" value="Genomic_DNA"/>
</dbReference>
<keyword evidence="7" id="KW-1185">Reference proteome</keyword>
<dbReference type="SUPFAM" id="SSF48208">
    <property type="entry name" value="Six-hairpin glycosidases"/>
    <property type="match status" value="1"/>
</dbReference>